<keyword evidence="1" id="KW-0472">Membrane</keyword>
<dbReference type="AlphaFoldDB" id="A0A0E9QW39"/>
<evidence type="ECO:0000313" key="2">
    <source>
        <dbReference type="EMBL" id="JAH20298.1"/>
    </source>
</evidence>
<accession>A0A0E9QW39</accession>
<keyword evidence="1" id="KW-1133">Transmembrane helix</keyword>
<name>A0A0E9QW39_ANGAN</name>
<organism evidence="2">
    <name type="scientific">Anguilla anguilla</name>
    <name type="common">European freshwater eel</name>
    <name type="synonym">Muraena anguilla</name>
    <dbReference type="NCBI Taxonomy" id="7936"/>
    <lineage>
        <taxon>Eukaryota</taxon>
        <taxon>Metazoa</taxon>
        <taxon>Chordata</taxon>
        <taxon>Craniata</taxon>
        <taxon>Vertebrata</taxon>
        <taxon>Euteleostomi</taxon>
        <taxon>Actinopterygii</taxon>
        <taxon>Neopterygii</taxon>
        <taxon>Teleostei</taxon>
        <taxon>Anguilliformes</taxon>
        <taxon>Anguillidae</taxon>
        <taxon>Anguilla</taxon>
    </lineage>
</organism>
<proteinExistence type="predicted"/>
<dbReference type="EMBL" id="GBXM01088279">
    <property type="protein sequence ID" value="JAH20298.1"/>
    <property type="molecule type" value="Transcribed_RNA"/>
</dbReference>
<sequence length="34" mass="3777">MPLLLHYRGSAVHSISLVSAFRVMVFAFALLNSK</sequence>
<reference evidence="2" key="1">
    <citation type="submission" date="2014-11" db="EMBL/GenBank/DDBJ databases">
        <authorList>
            <person name="Amaro Gonzalez C."/>
        </authorList>
    </citation>
    <scope>NUCLEOTIDE SEQUENCE</scope>
</reference>
<keyword evidence="1" id="KW-0812">Transmembrane</keyword>
<evidence type="ECO:0000256" key="1">
    <source>
        <dbReference type="SAM" id="Phobius"/>
    </source>
</evidence>
<feature type="transmembrane region" description="Helical" evidence="1">
    <location>
        <begin position="12"/>
        <end position="31"/>
    </location>
</feature>
<reference evidence="2" key="2">
    <citation type="journal article" date="2015" name="Fish Shellfish Immunol.">
        <title>Early steps in the European eel (Anguilla anguilla)-Vibrio vulnificus interaction in the gills: Role of the RtxA13 toxin.</title>
        <authorList>
            <person name="Callol A."/>
            <person name="Pajuelo D."/>
            <person name="Ebbesson L."/>
            <person name="Teles M."/>
            <person name="MacKenzie S."/>
            <person name="Amaro C."/>
        </authorList>
    </citation>
    <scope>NUCLEOTIDE SEQUENCE</scope>
</reference>
<protein>
    <submittedName>
        <fullName evidence="2">Uncharacterized protein</fullName>
    </submittedName>
</protein>